<feature type="transmembrane region" description="Helical" evidence="16">
    <location>
        <begin position="34"/>
        <end position="53"/>
    </location>
</feature>
<dbReference type="PIRSF" id="PIRSF000847">
    <property type="entry name" value="Phos_ph_gly_syn"/>
    <property type="match status" value="1"/>
</dbReference>
<feature type="transmembrane region" description="Helical" evidence="16">
    <location>
        <begin position="7"/>
        <end position="28"/>
    </location>
</feature>
<evidence type="ECO:0000256" key="15">
    <source>
        <dbReference type="RuleBase" id="RU003750"/>
    </source>
</evidence>
<dbReference type="GO" id="GO:0008444">
    <property type="term" value="F:CDP-diacylglycerol-glycerol-3-phosphate 3-phosphatidyltransferase activity"/>
    <property type="evidence" value="ECO:0007669"/>
    <property type="project" value="UniProtKB-EC"/>
</dbReference>
<feature type="transmembrane region" description="Helical" evidence="16">
    <location>
        <begin position="156"/>
        <end position="174"/>
    </location>
</feature>
<evidence type="ECO:0000256" key="12">
    <source>
        <dbReference type="ARBA" id="ARBA00023209"/>
    </source>
</evidence>
<keyword evidence="11 16" id="KW-0472">Membrane</keyword>
<dbReference type="AlphaFoldDB" id="A0A838XVT4"/>
<comment type="catalytic activity">
    <reaction evidence="14">
        <text>a CDP-1,2-diacyl-sn-glycerol + sn-glycerol 3-phosphate = a 1,2-diacyl-sn-glycero-3-phospho-(1'-sn-glycero-3'-phosphate) + CMP + H(+)</text>
        <dbReference type="Rhea" id="RHEA:12593"/>
        <dbReference type="ChEBI" id="CHEBI:15378"/>
        <dbReference type="ChEBI" id="CHEBI:57597"/>
        <dbReference type="ChEBI" id="CHEBI:58332"/>
        <dbReference type="ChEBI" id="CHEBI:60110"/>
        <dbReference type="ChEBI" id="CHEBI:60377"/>
        <dbReference type="EC" id="2.7.8.5"/>
    </reaction>
</comment>
<evidence type="ECO:0000256" key="4">
    <source>
        <dbReference type="ARBA" id="ARBA00013170"/>
    </source>
</evidence>
<keyword evidence="6" id="KW-0444">Lipid biosynthesis</keyword>
<dbReference type="GO" id="GO:0046474">
    <property type="term" value="P:glycerophospholipid biosynthetic process"/>
    <property type="evidence" value="ECO:0007669"/>
    <property type="project" value="TreeGrafter"/>
</dbReference>
<keyword evidence="9 16" id="KW-1133">Transmembrane helix</keyword>
<dbReference type="Proteomes" id="UP000551848">
    <property type="component" value="Unassembled WGS sequence"/>
</dbReference>
<evidence type="ECO:0000256" key="2">
    <source>
        <dbReference type="ARBA" id="ARBA00005042"/>
    </source>
</evidence>
<protein>
    <recommendedName>
        <fullName evidence="5">CDP-diacylglycerol--glycerol-3-phosphate 3-phosphatidyltransferase</fullName>
        <ecNumber evidence="4">2.7.8.5</ecNumber>
    </recommendedName>
</protein>
<evidence type="ECO:0000256" key="10">
    <source>
        <dbReference type="ARBA" id="ARBA00023098"/>
    </source>
</evidence>
<dbReference type="InterPro" id="IPR004570">
    <property type="entry name" value="Phosphatidylglycerol_P_synth"/>
</dbReference>
<keyword evidence="12" id="KW-0594">Phospholipid biosynthesis</keyword>
<comment type="pathway">
    <text evidence="2">Phospholipid metabolism; phosphatidylglycerol biosynthesis; phosphatidylglycerol from CDP-diacylglycerol: step 1/2.</text>
</comment>
<evidence type="ECO:0000313" key="18">
    <source>
        <dbReference type="Proteomes" id="UP000551848"/>
    </source>
</evidence>
<evidence type="ECO:0000256" key="14">
    <source>
        <dbReference type="ARBA" id="ARBA00048586"/>
    </source>
</evidence>
<dbReference type="Pfam" id="PF01066">
    <property type="entry name" value="CDP-OH_P_transf"/>
    <property type="match status" value="1"/>
</dbReference>
<comment type="subcellular location">
    <subcellularLocation>
        <location evidence="1">Membrane</location>
        <topology evidence="1">Multi-pass membrane protein</topology>
    </subcellularLocation>
</comment>
<dbReference type="Gene3D" id="1.20.120.1760">
    <property type="match status" value="1"/>
</dbReference>
<keyword evidence="7 15" id="KW-0808">Transferase</keyword>
<organism evidence="17 18">
    <name type="scientific">SAR86 cluster bacterium</name>
    <dbReference type="NCBI Taxonomy" id="2030880"/>
    <lineage>
        <taxon>Bacteria</taxon>
        <taxon>Pseudomonadati</taxon>
        <taxon>Pseudomonadota</taxon>
        <taxon>Gammaproteobacteria</taxon>
        <taxon>SAR86 cluster</taxon>
    </lineage>
</organism>
<evidence type="ECO:0000256" key="3">
    <source>
        <dbReference type="ARBA" id="ARBA00010441"/>
    </source>
</evidence>
<dbReference type="PANTHER" id="PTHR14269">
    <property type="entry name" value="CDP-DIACYLGLYCEROL--GLYCEROL-3-PHOSPHATE 3-PHOSPHATIDYLTRANSFERASE-RELATED"/>
    <property type="match status" value="1"/>
</dbReference>
<dbReference type="PROSITE" id="PS00379">
    <property type="entry name" value="CDP_ALCOHOL_P_TRANSF"/>
    <property type="match status" value="1"/>
</dbReference>
<dbReference type="GO" id="GO:0016020">
    <property type="term" value="C:membrane"/>
    <property type="evidence" value="ECO:0007669"/>
    <property type="project" value="UniProtKB-SubCell"/>
</dbReference>
<keyword evidence="8 16" id="KW-0812">Transmembrane</keyword>
<evidence type="ECO:0000256" key="16">
    <source>
        <dbReference type="SAM" id="Phobius"/>
    </source>
</evidence>
<name>A0A838XVT4_9GAMM</name>
<dbReference type="PANTHER" id="PTHR14269:SF11">
    <property type="entry name" value="CDP-DIACYLGLYCEROL--GLYCEROL-3-PHOSPHATE 3-PHOSPHATIDYLTRANSFERASE"/>
    <property type="match status" value="1"/>
</dbReference>
<dbReference type="InterPro" id="IPR048254">
    <property type="entry name" value="CDP_ALCOHOL_P_TRANSF_CS"/>
</dbReference>
<evidence type="ECO:0000256" key="13">
    <source>
        <dbReference type="ARBA" id="ARBA00023264"/>
    </source>
</evidence>
<feature type="transmembrane region" description="Helical" evidence="16">
    <location>
        <begin position="130"/>
        <end position="150"/>
    </location>
</feature>
<proteinExistence type="inferred from homology"/>
<evidence type="ECO:0000256" key="6">
    <source>
        <dbReference type="ARBA" id="ARBA00022516"/>
    </source>
</evidence>
<evidence type="ECO:0000256" key="8">
    <source>
        <dbReference type="ARBA" id="ARBA00022692"/>
    </source>
</evidence>
<evidence type="ECO:0000256" key="9">
    <source>
        <dbReference type="ARBA" id="ARBA00022989"/>
    </source>
</evidence>
<reference evidence="17 18" key="1">
    <citation type="submission" date="2020-06" db="EMBL/GenBank/DDBJ databases">
        <title>Dysbiosis in marine aquaculture revealed through microbiome analysis: reverse ecology for environmental sustainability.</title>
        <authorList>
            <person name="Haro-Moreno J.M."/>
            <person name="Coutinho F.H."/>
            <person name="Zaragoza-Solas A."/>
            <person name="Picazo A."/>
            <person name="Almagro-Moreno S."/>
            <person name="Lopez-Perez M."/>
        </authorList>
    </citation>
    <scope>NUCLEOTIDE SEQUENCE [LARGE SCALE GENOMIC DNA]</scope>
    <source>
        <strain evidence="17">MCMED-G41</strain>
    </source>
</reference>
<keyword evidence="13" id="KW-1208">Phospholipid metabolism</keyword>
<dbReference type="InterPro" id="IPR043130">
    <property type="entry name" value="CDP-OH_PTrfase_TM_dom"/>
</dbReference>
<dbReference type="EMBL" id="JACETL010000032">
    <property type="protein sequence ID" value="MBA4692704.1"/>
    <property type="molecule type" value="Genomic_DNA"/>
</dbReference>
<dbReference type="EC" id="2.7.8.5" evidence="4"/>
<evidence type="ECO:0000313" key="17">
    <source>
        <dbReference type="EMBL" id="MBA4692704.1"/>
    </source>
</evidence>
<dbReference type="InterPro" id="IPR000462">
    <property type="entry name" value="CDP-OH_P_trans"/>
</dbReference>
<accession>A0A838XVT4</accession>
<gene>
    <name evidence="17" type="ORF">H2072_03040</name>
</gene>
<sequence>MSKYFIFIPNLLSIIRIYLMYPLLTFIAEENYIFALYVFIIAAATDGLDGYLARVMSWQTDLGKILDPVADKVLLIGTILILWINDYIPIFVFAVFVLRDFIIIMGAAFHMTVYDTATPNPNIFGKITTFVHIGYLAGVFIDIIFTLNIVNFFIDVFVALITIISLLLYGFNWLKLTAELNRE</sequence>
<dbReference type="InterPro" id="IPR050324">
    <property type="entry name" value="CDP-alcohol_PTase-I"/>
</dbReference>
<evidence type="ECO:0000256" key="5">
    <source>
        <dbReference type="ARBA" id="ARBA00014944"/>
    </source>
</evidence>
<evidence type="ECO:0000256" key="11">
    <source>
        <dbReference type="ARBA" id="ARBA00023136"/>
    </source>
</evidence>
<comment type="similarity">
    <text evidence="3 15">Belongs to the CDP-alcohol phosphatidyltransferase class-I family.</text>
</comment>
<evidence type="ECO:0000256" key="7">
    <source>
        <dbReference type="ARBA" id="ARBA00022679"/>
    </source>
</evidence>
<comment type="caution">
    <text evidence="17">The sequence shown here is derived from an EMBL/GenBank/DDBJ whole genome shotgun (WGS) entry which is preliminary data.</text>
</comment>
<keyword evidence="10" id="KW-0443">Lipid metabolism</keyword>
<evidence type="ECO:0000256" key="1">
    <source>
        <dbReference type="ARBA" id="ARBA00004141"/>
    </source>
</evidence>